<dbReference type="EMBL" id="LXQA010019933">
    <property type="protein sequence ID" value="MCH91211.1"/>
    <property type="molecule type" value="Genomic_DNA"/>
</dbReference>
<evidence type="ECO:0000313" key="5">
    <source>
        <dbReference type="Proteomes" id="UP000265520"/>
    </source>
</evidence>
<keyword evidence="5" id="KW-1185">Reference proteome</keyword>
<dbReference type="InterPro" id="IPR050951">
    <property type="entry name" value="Retrovirus_Pol_polyprotein"/>
</dbReference>
<dbReference type="SUPFAM" id="SSF56672">
    <property type="entry name" value="DNA/RNA polymerases"/>
    <property type="match status" value="1"/>
</dbReference>
<sequence>MLNIGWIQPSTSPFSSPVLLLKKKDGTWRMCVDYRALNAITIRDRFPLPTIDELLDELGGARIFSKLDLTSGFHQIRVAPEDIAKTAFRTHDGHYEYCLFLRPPSSSSGTAAGTVAPDPVKIQAILDWPSPKTIKGLRGFLGLSGFYRKFVQGYATLALPLTQLLRKDAFRWTQEEQVALDALKQALASAPVLALPNFDEPFIVQTDASGKAMGAVLLQGDHPIAYFSKAFCPLADALSRSLEPTDASVMALSVPQFVFINELKQELA</sequence>
<gene>
    <name evidence="4" type="ORF">A2U01_0012137</name>
</gene>
<dbReference type="PANTHER" id="PTHR37984">
    <property type="entry name" value="PROTEIN CBG26694"/>
    <property type="match status" value="1"/>
</dbReference>
<dbReference type="InterPro" id="IPR043502">
    <property type="entry name" value="DNA/RNA_pol_sf"/>
</dbReference>
<dbReference type="PANTHER" id="PTHR37984:SF5">
    <property type="entry name" value="PROTEIN NYNRIN-LIKE"/>
    <property type="match status" value="1"/>
</dbReference>
<organism evidence="4 5">
    <name type="scientific">Trifolium medium</name>
    <dbReference type="NCBI Taxonomy" id="97028"/>
    <lineage>
        <taxon>Eukaryota</taxon>
        <taxon>Viridiplantae</taxon>
        <taxon>Streptophyta</taxon>
        <taxon>Embryophyta</taxon>
        <taxon>Tracheophyta</taxon>
        <taxon>Spermatophyta</taxon>
        <taxon>Magnoliopsida</taxon>
        <taxon>eudicotyledons</taxon>
        <taxon>Gunneridae</taxon>
        <taxon>Pentapetalae</taxon>
        <taxon>rosids</taxon>
        <taxon>fabids</taxon>
        <taxon>Fabales</taxon>
        <taxon>Fabaceae</taxon>
        <taxon>Papilionoideae</taxon>
        <taxon>50 kb inversion clade</taxon>
        <taxon>NPAAA clade</taxon>
        <taxon>Hologalegina</taxon>
        <taxon>IRL clade</taxon>
        <taxon>Trifolieae</taxon>
        <taxon>Trifolium</taxon>
    </lineage>
</organism>
<dbReference type="InterPro" id="IPR000477">
    <property type="entry name" value="RT_dom"/>
</dbReference>
<dbReference type="GO" id="GO:0003824">
    <property type="term" value="F:catalytic activity"/>
    <property type="evidence" value="ECO:0007669"/>
    <property type="project" value="UniProtKB-KW"/>
</dbReference>
<accession>A0A392MUQ8</accession>
<feature type="non-terminal residue" evidence="4">
    <location>
        <position position="268"/>
    </location>
</feature>
<dbReference type="Gene3D" id="3.30.70.270">
    <property type="match status" value="2"/>
</dbReference>
<dbReference type="FunFam" id="3.30.70.270:FF:000020">
    <property type="entry name" value="Transposon Tf2-6 polyprotein-like Protein"/>
    <property type="match status" value="1"/>
</dbReference>
<dbReference type="AlphaFoldDB" id="A0A392MUQ8"/>
<protein>
    <recommendedName>
        <fullName evidence="6">Reverse transcriptase/retrotransposon-derived protein RNase H-like domain-containing protein</fullName>
    </recommendedName>
</protein>
<evidence type="ECO:0000259" key="3">
    <source>
        <dbReference type="Pfam" id="PF17919"/>
    </source>
</evidence>
<evidence type="ECO:0000256" key="1">
    <source>
        <dbReference type="ARBA" id="ARBA00023268"/>
    </source>
</evidence>
<evidence type="ECO:0000313" key="4">
    <source>
        <dbReference type="EMBL" id="MCH91211.1"/>
    </source>
</evidence>
<evidence type="ECO:0008006" key="6">
    <source>
        <dbReference type="Google" id="ProtNLM"/>
    </source>
</evidence>
<keyword evidence="1" id="KW-0511">Multifunctional enzyme</keyword>
<dbReference type="InterPro" id="IPR043128">
    <property type="entry name" value="Rev_trsase/Diguanyl_cyclase"/>
</dbReference>
<dbReference type="InterPro" id="IPR041577">
    <property type="entry name" value="RT_RNaseH_2"/>
</dbReference>
<proteinExistence type="predicted"/>
<dbReference type="Pfam" id="PF00078">
    <property type="entry name" value="RVT_1"/>
    <property type="match status" value="1"/>
</dbReference>
<dbReference type="Pfam" id="PF17919">
    <property type="entry name" value="RT_RNaseH_2"/>
    <property type="match status" value="1"/>
</dbReference>
<comment type="caution">
    <text evidence="4">The sequence shown here is derived from an EMBL/GenBank/DDBJ whole genome shotgun (WGS) entry which is preliminary data.</text>
</comment>
<dbReference type="CDD" id="cd01647">
    <property type="entry name" value="RT_LTR"/>
    <property type="match status" value="1"/>
</dbReference>
<dbReference type="Proteomes" id="UP000265520">
    <property type="component" value="Unassembled WGS sequence"/>
</dbReference>
<evidence type="ECO:0000259" key="2">
    <source>
        <dbReference type="Pfam" id="PF00078"/>
    </source>
</evidence>
<name>A0A392MUQ8_9FABA</name>
<feature type="domain" description="Reverse transcriptase/retrotransposon-derived protein RNase H-like" evidence="3">
    <location>
        <begin position="172"/>
        <end position="232"/>
    </location>
</feature>
<feature type="domain" description="Reverse transcriptase" evidence="2">
    <location>
        <begin position="22"/>
        <end position="92"/>
    </location>
</feature>
<dbReference type="Gene3D" id="3.10.10.10">
    <property type="entry name" value="HIV Type 1 Reverse Transcriptase, subunit A, domain 1"/>
    <property type="match status" value="1"/>
</dbReference>
<reference evidence="4 5" key="1">
    <citation type="journal article" date="2018" name="Front. Plant Sci.">
        <title>Red Clover (Trifolium pratense) and Zigzag Clover (T. medium) - A Picture of Genomic Similarities and Differences.</title>
        <authorList>
            <person name="Dluhosova J."/>
            <person name="Istvanek J."/>
            <person name="Nedelnik J."/>
            <person name="Repkova J."/>
        </authorList>
    </citation>
    <scope>NUCLEOTIDE SEQUENCE [LARGE SCALE GENOMIC DNA]</scope>
    <source>
        <strain evidence="5">cv. 10/8</strain>
        <tissue evidence="4">Leaf</tissue>
    </source>
</reference>